<gene>
    <name evidence="1" type="ORF">HALO32_02927</name>
</gene>
<keyword evidence="2" id="KW-1185">Reference proteome</keyword>
<evidence type="ECO:0000313" key="1">
    <source>
        <dbReference type="EMBL" id="VVZ96820.1"/>
    </source>
</evidence>
<proteinExistence type="predicted"/>
<dbReference type="EMBL" id="CABVOU010000041">
    <property type="protein sequence ID" value="VVZ96820.1"/>
    <property type="molecule type" value="Genomic_DNA"/>
</dbReference>
<evidence type="ECO:0000313" key="2">
    <source>
        <dbReference type="Proteomes" id="UP000326725"/>
    </source>
</evidence>
<reference evidence="1 2" key="1">
    <citation type="submission" date="2019-09" db="EMBL/GenBank/DDBJ databases">
        <authorList>
            <person name="Criscuolo A."/>
        </authorList>
    </citation>
    <scope>NUCLEOTIDE SEQUENCE [LARGE SCALE GENOMIC DNA]</scope>
    <source>
        <strain evidence="2">3(2)</strain>
    </source>
</reference>
<protein>
    <submittedName>
        <fullName evidence="1">Uncharacterized protein</fullName>
    </submittedName>
</protein>
<accession>A0A5K1I9V6</accession>
<sequence>MVSRRELTNTVQWSLVYERLLRAGIPRDEIPDLIRKMGMEHVRWINREAMEPQECPNCPNEFHPKVLEDARLDGKETIICQGCRSKLWLVVDEEHYGTVPVIHKPTVKS</sequence>
<dbReference type="RefSeq" id="WP_151444637.1">
    <property type="nucleotide sequence ID" value="NZ_CABVOU010000041.1"/>
</dbReference>
<dbReference type="AlphaFoldDB" id="A0A5K1I9V6"/>
<organism evidence="1 2">
    <name type="scientific">Halomonas lysinitropha</name>
    <dbReference type="NCBI Taxonomy" id="2607506"/>
    <lineage>
        <taxon>Bacteria</taxon>
        <taxon>Pseudomonadati</taxon>
        <taxon>Pseudomonadota</taxon>
        <taxon>Gammaproteobacteria</taxon>
        <taxon>Oceanospirillales</taxon>
        <taxon>Halomonadaceae</taxon>
        <taxon>Halomonas</taxon>
    </lineage>
</organism>
<name>A0A5K1I9V6_9GAMM</name>
<dbReference type="Proteomes" id="UP000326725">
    <property type="component" value="Unassembled WGS sequence"/>
</dbReference>